<evidence type="ECO:0000259" key="5">
    <source>
        <dbReference type="Pfam" id="PF00890"/>
    </source>
</evidence>
<accession>A0A372FTP7</accession>
<evidence type="ECO:0000256" key="1">
    <source>
        <dbReference type="ARBA" id="ARBA00001974"/>
    </source>
</evidence>
<evidence type="ECO:0000313" key="6">
    <source>
        <dbReference type="EMBL" id="RFS44125.1"/>
    </source>
</evidence>
<evidence type="ECO:0000256" key="2">
    <source>
        <dbReference type="ARBA" id="ARBA00022630"/>
    </source>
</evidence>
<keyword evidence="3" id="KW-0274">FAD</keyword>
<comment type="caution">
    <text evidence="6">The sequence shown here is derived from an EMBL/GenBank/DDBJ whole genome shotgun (WGS) entry which is preliminary data.</text>
</comment>
<dbReference type="SUPFAM" id="SSF51905">
    <property type="entry name" value="FAD/NAD(P)-binding domain"/>
    <property type="match status" value="1"/>
</dbReference>
<protein>
    <submittedName>
        <fullName evidence="6">FAD-dependent oxidoreductase</fullName>
    </submittedName>
</protein>
<feature type="domain" description="FAD-dependent oxidoreductase 2 FAD-binding" evidence="5">
    <location>
        <begin position="53"/>
        <end position="496"/>
    </location>
</feature>
<keyword evidence="4" id="KW-0560">Oxidoreductase</keyword>
<dbReference type="InterPro" id="IPR003953">
    <property type="entry name" value="FAD-dep_OxRdtase_2_FAD-bd"/>
</dbReference>
<dbReference type="PRINTS" id="PR00368">
    <property type="entry name" value="FADPNR"/>
</dbReference>
<dbReference type="EMBL" id="QVFU01000036">
    <property type="protein sequence ID" value="RFS44125.1"/>
    <property type="molecule type" value="Genomic_DNA"/>
</dbReference>
<evidence type="ECO:0000256" key="3">
    <source>
        <dbReference type="ARBA" id="ARBA00022827"/>
    </source>
</evidence>
<dbReference type="InterPro" id="IPR036188">
    <property type="entry name" value="FAD/NAD-bd_sf"/>
</dbReference>
<dbReference type="AlphaFoldDB" id="A0A372FTP7"/>
<reference evidence="6 7" key="1">
    <citation type="submission" date="2018-08" db="EMBL/GenBank/DDBJ databases">
        <title>Verrucosispora craniellae sp. nov., isolated from a marine sponge in the South China Sea.</title>
        <authorList>
            <person name="Li L."/>
            <person name="Lin H.W."/>
        </authorList>
    </citation>
    <scope>NUCLEOTIDE SEQUENCE [LARGE SCALE GENOMIC DNA]</scope>
    <source>
        <strain evidence="6 7">LHW63014</strain>
    </source>
</reference>
<name>A0A372FTP7_9ACTN</name>
<sequence>MRRHRPADPPGRDVDPVDRHHRATALAGAGGIRRGSGLLRHRIRAGTVTGHADVLVIGAGTAGLPCAIEAARAGLRVDLVDAGTDIGGTLRVSAGHMSAAGTRRQRAAGIDDDPDRHFADVLRIGHHQGDPALIRLAVDEAPEVVDWLDENGFPFAPGMPVVYHGHSPYSRPRTYWGVERGRSIRETLRPLLDAQVDAGRVTLRLRSRALRLTTEGGTVTGAVVRTPDGDRELRAGVTVLASGGYGANPQLFSAMTPGAPRLVTNAEPTSTGAAIEMATPLGAAVRFADLHTPRLGLLERRSTPGRVDFWSEVAHLAPAEREPREIWVNADGDRFVAEDLGDVTRHERAVQSQPGAAFWIVCDDAAVDAGSPLVPAWGADGLRAQANQGDVAWVADDLTELARRAGIDPDGLRRAVRAYHLAVDRGVDPLGRRALEHRVARPPFYAVRSAAALLCSFGGLHVDPAFRVRRDDGGVVPGLYAVGEALGMGATSGAAFCGGMAVTPALAFGRLLGRRLGG</sequence>
<dbReference type="InterPro" id="IPR027477">
    <property type="entry name" value="Succ_DH/fumarate_Rdtase_cat_sf"/>
</dbReference>
<dbReference type="Gene3D" id="3.90.700.10">
    <property type="entry name" value="Succinate dehydrogenase/fumarate reductase flavoprotein, catalytic domain"/>
    <property type="match status" value="1"/>
</dbReference>
<evidence type="ECO:0000256" key="4">
    <source>
        <dbReference type="ARBA" id="ARBA00023002"/>
    </source>
</evidence>
<dbReference type="PANTHER" id="PTHR43400:SF10">
    <property type="entry name" value="3-OXOSTEROID 1-DEHYDROGENASE"/>
    <property type="match status" value="1"/>
</dbReference>
<keyword evidence="7" id="KW-1185">Reference proteome</keyword>
<dbReference type="GO" id="GO:0008202">
    <property type="term" value="P:steroid metabolic process"/>
    <property type="evidence" value="ECO:0007669"/>
    <property type="project" value="UniProtKB-ARBA"/>
</dbReference>
<evidence type="ECO:0000313" key="7">
    <source>
        <dbReference type="Proteomes" id="UP000262621"/>
    </source>
</evidence>
<dbReference type="Gene3D" id="3.50.50.60">
    <property type="entry name" value="FAD/NAD(P)-binding domain"/>
    <property type="match status" value="1"/>
</dbReference>
<proteinExistence type="predicted"/>
<gene>
    <name evidence="6" type="ORF">D0Q02_24010</name>
</gene>
<dbReference type="Pfam" id="PF00890">
    <property type="entry name" value="FAD_binding_2"/>
    <property type="match status" value="1"/>
</dbReference>
<dbReference type="GO" id="GO:0033765">
    <property type="term" value="F:steroid dehydrogenase activity, acting on the CH-CH group of donors"/>
    <property type="evidence" value="ECO:0007669"/>
    <property type="project" value="UniProtKB-ARBA"/>
</dbReference>
<keyword evidence="2" id="KW-0285">Flavoprotein</keyword>
<dbReference type="InterPro" id="IPR050315">
    <property type="entry name" value="FAD-oxidoreductase_2"/>
</dbReference>
<dbReference type="PANTHER" id="PTHR43400">
    <property type="entry name" value="FUMARATE REDUCTASE"/>
    <property type="match status" value="1"/>
</dbReference>
<comment type="cofactor">
    <cofactor evidence="1">
        <name>FAD</name>
        <dbReference type="ChEBI" id="CHEBI:57692"/>
    </cofactor>
</comment>
<dbReference type="SUPFAM" id="SSF56425">
    <property type="entry name" value="Succinate dehydrogenase/fumarate reductase flavoprotein, catalytic domain"/>
    <property type="match status" value="1"/>
</dbReference>
<dbReference type="Proteomes" id="UP000262621">
    <property type="component" value="Unassembled WGS sequence"/>
</dbReference>
<organism evidence="6 7">
    <name type="scientific">Micromonospora craniellae</name>
    <dbReference type="NCBI Taxonomy" id="2294034"/>
    <lineage>
        <taxon>Bacteria</taxon>
        <taxon>Bacillati</taxon>
        <taxon>Actinomycetota</taxon>
        <taxon>Actinomycetes</taxon>
        <taxon>Micromonosporales</taxon>
        <taxon>Micromonosporaceae</taxon>
        <taxon>Micromonospora</taxon>
    </lineage>
</organism>